<dbReference type="AlphaFoldDB" id="A0A1J5R8U1"/>
<dbReference type="Gene3D" id="3.30.420.10">
    <property type="entry name" value="Ribonuclease H-like superfamily/Ribonuclease H"/>
    <property type="match status" value="1"/>
</dbReference>
<evidence type="ECO:0000259" key="1">
    <source>
        <dbReference type="Pfam" id="PF13358"/>
    </source>
</evidence>
<protein>
    <recommendedName>
        <fullName evidence="1">Tc1-like transposase DDE domain-containing protein</fullName>
    </recommendedName>
</protein>
<reference evidence="2" key="1">
    <citation type="submission" date="2016-10" db="EMBL/GenBank/DDBJ databases">
        <title>Sequence of Gallionella enrichment culture.</title>
        <authorList>
            <person name="Poehlein A."/>
            <person name="Muehling M."/>
            <person name="Daniel R."/>
        </authorList>
    </citation>
    <scope>NUCLEOTIDE SEQUENCE</scope>
</reference>
<dbReference type="PANTHER" id="PTHR46564:SF1">
    <property type="entry name" value="TRANSPOSASE"/>
    <property type="match status" value="1"/>
</dbReference>
<dbReference type="InterPro" id="IPR038717">
    <property type="entry name" value="Tc1-like_DDE_dom"/>
</dbReference>
<sequence>MRRQAHRLVFLDETGTNTKMARLRGRSPKGTRLKASVPFGHWKTETFIAGLRHDGLVAPFVINCPMNRKMFEAYIETQLAPTLEPGDVVILDNLSAHKSPRAERIIRDRGAFMLFLPPYSPDLNPIEMAFSKLKAHLRKTAARTIQDLWDAIGRICDLYEPEECRNFFKAAGYEPV</sequence>
<organism evidence="2">
    <name type="scientific">mine drainage metagenome</name>
    <dbReference type="NCBI Taxonomy" id="410659"/>
    <lineage>
        <taxon>unclassified sequences</taxon>
        <taxon>metagenomes</taxon>
        <taxon>ecological metagenomes</taxon>
    </lineage>
</organism>
<dbReference type="EMBL" id="MLJW01000608">
    <property type="protein sequence ID" value="OIQ84565.1"/>
    <property type="molecule type" value="Genomic_DNA"/>
</dbReference>
<gene>
    <name evidence="2" type="ORF">GALL_336030</name>
</gene>
<dbReference type="InterPro" id="IPR047655">
    <property type="entry name" value="Transpos_IS630-like"/>
</dbReference>
<dbReference type="NCBIfam" id="NF033545">
    <property type="entry name" value="transpos_IS630"/>
    <property type="match status" value="1"/>
</dbReference>
<dbReference type="InterPro" id="IPR036397">
    <property type="entry name" value="RNaseH_sf"/>
</dbReference>
<proteinExistence type="predicted"/>
<evidence type="ECO:0000313" key="2">
    <source>
        <dbReference type="EMBL" id="OIQ84565.1"/>
    </source>
</evidence>
<comment type="caution">
    <text evidence="2">The sequence shown here is derived from an EMBL/GenBank/DDBJ whole genome shotgun (WGS) entry which is preliminary data.</text>
</comment>
<accession>A0A1J5R8U1</accession>
<name>A0A1J5R8U1_9ZZZZ</name>
<dbReference type="Pfam" id="PF13358">
    <property type="entry name" value="DDE_3"/>
    <property type="match status" value="1"/>
</dbReference>
<dbReference type="PANTHER" id="PTHR46564">
    <property type="entry name" value="TRANSPOSASE"/>
    <property type="match status" value="1"/>
</dbReference>
<dbReference type="GO" id="GO:0003676">
    <property type="term" value="F:nucleic acid binding"/>
    <property type="evidence" value="ECO:0007669"/>
    <property type="project" value="InterPro"/>
</dbReference>
<feature type="domain" description="Tc1-like transposase DDE" evidence="1">
    <location>
        <begin position="7"/>
        <end position="147"/>
    </location>
</feature>